<keyword evidence="2" id="KW-1185">Reference proteome</keyword>
<proteinExistence type="predicted"/>
<name>A0AAQ3NLF0_VIGMU</name>
<dbReference type="AlphaFoldDB" id="A0AAQ3NLF0"/>
<evidence type="ECO:0000313" key="2">
    <source>
        <dbReference type="Proteomes" id="UP001374535"/>
    </source>
</evidence>
<gene>
    <name evidence="1" type="ORF">V8G54_015610</name>
</gene>
<organism evidence="1 2">
    <name type="scientific">Vigna mungo</name>
    <name type="common">Black gram</name>
    <name type="synonym">Phaseolus mungo</name>
    <dbReference type="NCBI Taxonomy" id="3915"/>
    <lineage>
        <taxon>Eukaryota</taxon>
        <taxon>Viridiplantae</taxon>
        <taxon>Streptophyta</taxon>
        <taxon>Embryophyta</taxon>
        <taxon>Tracheophyta</taxon>
        <taxon>Spermatophyta</taxon>
        <taxon>Magnoliopsida</taxon>
        <taxon>eudicotyledons</taxon>
        <taxon>Gunneridae</taxon>
        <taxon>Pentapetalae</taxon>
        <taxon>rosids</taxon>
        <taxon>fabids</taxon>
        <taxon>Fabales</taxon>
        <taxon>Fabaceae</taxon>
        <taxon>Papilionoideae</taxon>
        <taxon>50 kb inversion clade</taxon>
        <taxon>NPAAA clade</taxon>
        <taxon>indigoferoid/millettioid clade</taxon>
        <taxon>Phaseoleae</taxon>
        <taxon>Vigna</taxon>
    </lineage>
</organism>
<dbReference type="EMBL" id="CP144696">
    <property type="protein sequence ID" value="WVZ11080.1"/>
    <property type="molecule type" value="Genomic_DNA"/>
</dbReference>
<protein>
    <submittedName>
        <fullName evidence="1">Uncharacterized protein</fullName>
    </submittedName>
</protein>
<reference evidence="1 2" key="1">
    <citation type="journal article" date="2023" name="Life. Sci Alliance">
        <title>Evolutionary insights into 3D genome organization and epigenetic landscape of Vigna mungo.</title>
        <authorList>
            <person name="Junaid A."/>
            <person name="Singh B."/>
            <person name="Bhatia S."/>
        </authorList>
    </citation>
    <scope>NUCLEOTIDE SEQUENCE [LARGE SCALE GENOMIC DNA]</scope>
    <source>
        <strain evidence="1">Urdbean</strain>
    </source>
</reference>
<sequence>MRRIWLMLDSTLVRAFKVINIKSQKLLKTWILFILKLHINTRFLNTCDIITVTVIGPSWEAELMLASIQDGPICSTYPCTNTFQELYFVSLFPLLVQIRTRPNPIKDIIEVEIAGGIATTGSSKNLFARARASKLLCIPVS</sequence>
<accession>A0AAQ3NLF0</accession>
<evidence type="ECO:0000313" key="1">
    <source>
        <dbReference type="EMBL" id="WVZ11080.1"/>
    </source>
</evidence>
<dbReference type="Proteomes" id="UP001374535">
    <property type="component" value="Chromosome 5"/>
</dbReference>